<dbReference type="NCBIfam" id="TIGR00393">
    <property type="entry name" value="kpsF"/>
    <property type="match status" value="1"/>
</dbReference>
<evidence type="ECO:0000259" key="4">
    <source>
        <dbReference type="PROSITE" id="PS51371"/>
    </source>
</evidence>
<keyword evidence="2" id="KW-0677">Repeat</keyword>
<dbReference type="CDD" id="cd04604">
    <property type="entry name" value="CBS_pair_SIS_assoc"/>
    <property type="match status" value="1"/>
</dbReference>
<evidence type="ECO:0000256" key="3">
    <source>
        <dbReference type="ARBA" id="ARBA00023122"/>
    </source>
</evidence>
<evidence type="ECO:0000259" key="5">
    <source>
        <dbReference type="PROSITE" id="PS51464"/>
    </source>
</evidence>
<dbReference type="GO" id="GO:0097367">
    <property type="term" value="F:carbohydrate derivative binding"/>
    <property type="evidence" value="ECO:0007669"/>
    <property type="project" value="InterPro"/>
</dbReference>
<keyword evidence="3" id="KW-0129">CBS domain</keyword>
<dbReference type="InterPro" id="IPR046342">
    <property type="entry name" value="CBS_dom_sf"/>
</dbReference>
<dbReference type="EC" id="5.3.1.13" evidence="6"/>
<dbReference type="PROSITE" id="PS51464">
    <property type="entry name" value="SIS"/>
    <property type="match status" value="1"/>
</dbReference>
<name>A0A2H9TA02_9ZZZZ</name>
<dbReference type="FunFam" id="3.40.50.10490:FF:000011">
    <property type="entry name" value="Arabinose 5-phosphate isomerase"/>
    <property type="match status" value="1"/>
</dbReference>
<sequence length="320" mass="34259">MIATDLADYTMVMAQSIKDQAKELVALGNRVNHTFQQAVEMILNCKGRVIISGMGKSGLIGKKIAATLASTGTYSFFMHPGEAFHGDLGMVRTDNLADIIILISYSGETDEVLKLIPSLQNFGTKIIAITGGTKSSLAKNADVVLDGSVSQEVCPNNLAPTSSTTVTLAIGDALAVALVTARNFKSHDFARFHPGGSLGRRLLTQVKDVMNTGKLPFIARQAPFNEVVMVMTSCRMGIALVMEDECLLGIITDGDLRRYLTKNVNLTGVTAGDLMASNPVCLSENSKLAEAETIMRDKRIKCLVAKDNSGKVTGLLDWAD</sequence>
<dbReference type="InterPro" id="IPR035474">
    <property type="entry name" value="SIS_Kpsf"/>
</dbReference>
<dbReference type="InterPro" id="IPR004800">
    <property type="entry name" value="KdsD/KpsF-type"/>
</dbReference>
<feature type="domain" description="CBS" evidence="4">
    <location>
        <begin position="275"/>
        <end position="320"/>
    </location>
</feature>
<evidence type="ECO:0000256" key="2">
    <source>
        <dbReference type="ARBA" id="ARBA00022737"/>
    </source>
</evidence>
<dbReference type="CDD" id="cd05014">
    <property type="entry name" value="SIS_Kpsf"/>
    <property type="match status" value="1"/>
</dbReference>
<dbReference type="Pfam" id="PF00571">
    <property type="entry name" value="CBS"/>
    <property type="match status" value="2"/>
</dbReference>
<dbReference type="SUPFAM" id="SSF54631">
    <property type="entry name" value="CBS-domain pair"/>
    <property type="match status" value="1"/>
</dbReference>
<dbReference type="InterPro" id="IPR001347">
    <property type="entry name" value="SIS_dom"/>
</dbReference>
<dbReference type="AlphaFoldDB" id="A0A2H9TA02"/>
<dbReference type="Gene3D" id="3.10.580.10">
    <property type="entry name" value="CBS-domain"/>
    <property type="match status" value="1"/>
</dbReference>
<dbReference type="GO" id="GO:1901135">
    <property type="term" value="P:carbohydrate derivative metabolic process"/>
    <property type="evidence" value="ECO:0007669"/>
    <property type="project" value="InterPro"/>
</dbReference>
<comment type="similarity">
    <text evidence="1">Belongs to the SIS family. GutQ/KpsF subfamily.</text>
</comment>
<organism evidence="6">
    <name type="scientific">invertebrate metagenome</name>
    <dbReference type="NCBI Taxonomy" id="1711999"/>
    <lineage>
        <taxon>unclassified sequences</taxon>
        <taxon>metagenomes</taxon>
        <taxon>organismal metagenomes</taxon>
    </lineage>
</organism>
<dbReference type="PANTHER" id="PTHR42745:SF1">
    <property type="entry name" value="ARABINOSE 5-PHOSPHATE ISOMERASE KDSD"/>
    <property type="match status" value="1"/>
</dbReference>
<feature type="domain" description="SIS" evidence="5">
    <location>
        <begin position="38"/>
        <end position="184"/>
    </location>
</feature>
<dbReference type="Gene3D" id="3.40.50.10490">
    <property type="entry name" value="Glucose-6-phosphate isomerase like protein, domain 1"/>
    <property type="match status" value="1"/>
</dbReference>
<evidence type="ECO:0000256" key="1">
    <source>
        <dbReference type="ARBA" id="ARBA00008165"/>
    </source>
</evidence>
<protein>
    <submittedName>
        <fullName evidence="6">Arabinose 5-phosphate isomerase KpsF</fullName>
        <ecNumber evidence="6">5.3.1.13</ecNumber>
    </submittedName>
</protein>
<dbReference type="SUPFAM" id="SSF53697">
    <property type="entry name" value="SIS domain"/>
    <property type="match status" value="1"/>
</dbReference>
<dbReference type="InterPro" id="IPR046348">
    <property type="entry name" value="SIS_dom_sf"/>
</dbReference>
<feature type="domain" description="CBS" evidence="4">
    <location>
        <begin position="210"/>
        <end position="266"/>
    </location>
</feature>
<gene>
    <name evidence="6" type="primary">kpsF</name>
    <name evidence="6" type="ORF">CI610_00965</name>
</gene>
<keyword evidence="6" id="KW-0413">Isomerase</keyword>
<dbReference type="Pfam" id="PF01380">
    <property type="entry name" value="SIS"/>
    <property type="match status" value="1"/>
</dbReference>
<reference evidence="6" key="1">
    <citation type="journal article" date="2017" name="Appl. Environ. Microbiol.">
        <title>Molecular characterization of an Endozoicomonas-like organism causing infection in king scallop Pecten maximus L.</title>
        <authorList>
            <person name="Cano I."/>
            <person name="van Aerle R."/>
            <person name="Ross S."/>
            <person name="Verner-Jeffreys D.W."/>
            <person name="Paley R.K."/>
            <person name="Rimmer G."/>
            <person name="Ryder D."/>
            <person name="Hooper P."/>
            <person name="Stone D."/>
            <person name="Feist S.W."/>
        </authorList>
    </citation>
    <scope>NUCLEOTIDE SEQUENCE</scope>
</reference>
<dbReference type="EMBL" id="NSIT01000034">
    <property type="protein sequence ID" value="PJE80066.1"/>
    <property type="molecule type" value="Genomic_DNA"/>
</dbReference>
<dbReference type="GO" id="GO:0005975">
    <property type="term" value="P:carbohydrate metabolic process"/>
    <property type="evidence" value="ECO:0007669"/>
    <property type="project" value="InterPro"/>
</dbReference>
<evidence type="ECO:0000313" key="6">
    <source>
        <dbReference type="EMBL" id="PJE80066.1"/>
    </source>
</evidence>
<dbReference type="GO" id="GO:0019146">
    <property type="term" value="F:arabinose-5-phosphate isomerase activity"/>
    <property type="evidence" value="ECO:0007669"/>
    <property type="project" value="UniProtKB-EC"/>
</dbReference>
<accession>A0A2H9TA02</accession>
<proteinExistence type="inferred from homology"/>
<dbReference type="PIRSF" id="PIRSF004692">
    <property type="entry name" value="KdsD_KpsF"/>
    <property type="match status" value="1"/>
</dbReference>
<dbReference type="InterPro" id="IPR000644">
    <property type="entry name" value="CBS_dom"/>
</dbReference>
<dbReference type="PROSITE" id="PS51371">
    <property type="entry name" value="CBS"/>
    <property type="match status" value="2"/>
</dbReference>
<comment type="caution">
    <text evidence="6">The sequence shown here is derived from an EMBL/GenBank/DDBJ whole genome shotgun (WGS) entry which is preliminary data.</text>
</comment>
<dbReference type="InterPro" id="IPR050986">
    <property type="entry name" value="GutQ/KpsF_isomerases"/>
</dbReference>
<dbReference type="PANTHER" id="PTHR42745">
    <property type="match status" value="1"/>
</dbReference>